<proteinExistence type="predicted"/>
<evidence type="ECO:0000256" key="1">
    <source>
        <dbReference type="SAM" id="MobiDB-lite"/>
    </source>
</evidence>
<protein>
    <submittedName>
        <fullName evidence="2">Uncharacterized protein</fullName>
    </submittedName>
</protein>
<gene>
    <name evidence="2" type="ORF">Tco_1030490</name>
</gene>
<feature type="region of interest" description="Disordered" evidence="1">
    <location>
        <begin position="102"/>
        <end position="128"/>
    </location>
</feature>
<organism evidence="2 3">
    <name type="scientific">Tanacetum coccineum</name>
    <dbReference type="NCBI Taxonomy" id="301880"/>
    <lineage>
        <taxon>Eukaryota</taxon>
        <taxon>Viridiplantae</taxon>
        <taxon>Streptophyta</taxon>
        <taxon>Embryophyta</taxon>
        <taxon>Tracheophyta</taxon>
        <taxon>Spermatophyta</taxon>
        <taxon>Magnoliopsida</taxon>
        <taxon>eudicotyledons</taxon>
        <taxon>Gunneridae</taxon>
        <taxon>Pentapetalae</taxon>
        <taxon>asterids</taxon>
        <taxon>campanulids</taxon>
        <taxon>Asterales</taxon>
        <taxon>Asteraceae</taxon>
        <taxon>Asteroideae</taxon>
        <taxon>Anthemideae</taxon>
        <taxon>Anthemidinae</taxon>
        <taxon>Tanacetum</taxon>
    </lineage>
</organism>
<dbReference type="EMBL" id="BQNB010018148">
    <property type="protein sequence ID" value="GJT71204.1"/>
    <property type="molecule type" value="Genomic_DNA"/>
</dbReference>
<reference evidence="2" key="2">
    <citation type="submission" date="2022-01" db="EMBL/GenBank/DDBJ databases">
        <authorList>
            <person name="Yamashiro T."/>
            <person name="Shiraishi A."/>
            <person name="Satake H."/>
            <person name="Nakayama K."/>
        </authorList>
    </citation>
    <scope>NUCLEOTIDE SEQUENCE</scope>
</reference>
<feature type="compositionally biased region" description="Basic and acidic residues" evidence="1">
    <location>
        <begin position="231"/>
        <end position="241"/>
    </location>
</feature>
<accession>A0ABQ5G723</accession>
<comment type="caution">
    <text evidence="2">The sequence shown here is derived from an EMBL/GenBank/DDBJ whole genome shotgun (WGS) entry which is preliminary data.</text>
</comment>
<reference evidence="2" key="1">
    <citation type="journal article" date="2022" name="Int. J. Mol. Sci.">
        <title>Draft Genome of Tanacetum Coccineum: Genomic Comparison of Closely Related Tanacetum-Family Plants.</title>
        <authorList>
            <person name="Yamashiro T."/>
            <person name="Shiraishi A."/>
            <person name="Nakayama K."/>
            <person name="Satake H."/>
        </authorList>
    </citation>
    <scope>NUCLEOTIDE SEQUENCE</scope>
</reference>
<sequence length="810" mass="92939">MELNTSSSFKTNWSSTAMADIVQDILQMLDNTRHWEGIYYSLHHPTTSIPYPRFTKLIIGRCKDKVGMRIPAWMILEEIKHTEHYRMYAKVFGIDVPMTQSQLTGSTQGTHRTPSTLRSPNLKQDIGESSASKRLTVIRFHIPQRRSTYLTPPAPVPTVDKANEIILQDTLQVSLAEHQSRLEQEAKENVEMVNKHLASEEIEKMVEKLENVVDDSLPSRNDDQNIPGPRLEPRSDKESPEVEVTKDAEVEIPNDVIHVNVNDDEENEMTDEVYELKRREKGKIVEESWSTPSPTTIRSLRIHTNLVSSDTEKLQELTITATTPSYPPPAVFYHSSKPNLLSFDKLADRLQDVMADALPTMVDTHIKKQVEKQVLEQVKVHVPMYVGEGLILERQQTKEESDKMIAKAILQEPQPQVSSVPEQQYQLYLSMKNNPQLQQQDIAIWLALQMKFETSQVAQTTCKTLAVRLRDQDDPYDDAHLEGENSAKRQKTSEYEVHVIGESFGQGNNSEPGPSSSGNQEQVDDYDFWTESYAIDDDEIPIKQVSQDIMEEVSLTIDEAELKKLADEMLRQRCTSGDEHQYHIDQMKNFLKNPEAPALSLINQDLLYLKKGNSGPKKIVLSLYKFPAIIFNDNDIEEQESSCEDRLHKDAERAWKTKGIEIVARRANKCIVLITVPNYKNLNKNDIEDMYLLIMNGKVPDFADTGLLWSLSIFIRSSVIWERVHDFQLGIESYQQKVNLTAPTISFLGIEEYRMFTIIYDPVHGIIYKNSKKEKRVMRHSEIHKFCDATLTRVLEGLKSYNNDYTKRSN</sequence>
<feature type="compositionally biased region" description="Low complexity" evidence="1">
    <location>
        <begin position="505"/>
        <end position="521"/>
    </location>
</feature>
<evidence type="ECO:0000313" key="2">
    <source>
        <dbReference type="EMBL" id="GJT71204.1"/>
    </source>
</evidence>
<keyword evidence="3" id="KW-1185">Reference proteome</keyword>
<evidence type="ECO:0000313" key="3">
    <source>
        <dbReference type="Proteomes" id="UP001151760"/>
    </source>
</evidence>
<name>A0ABQ5G723_9ASTR</name>
<feature type="region of interest" description="Disordered" evidence="1">
    <location>
        <begin position="503"/>
        <end position="522"/>
    </location>
</feature>
<dbReference type="Proteomes" id="UP001151760">
    <property type="component" value="Unassembled WGS sequence"/>
</dbReference>
<feature type="region of interest" description="Disordered" evidence="1">
    <location>
        <begin position="213"/>
        <end position="241"/>
    </location>
</feature>
<feature type="compositionally biased region" description="Polar residues" evidence="1">
    <location>
        <begin position="111"/>
        <end position="128"/>
    </location>
</feature>